<keyword evidence="5" id="KW-0732">Signal</keyword>
<dbReference type="EMBL" id="JAGWCR010000022">
    <property type="protein sequence ID" value="MBS3652274.1"/>
    <property type="molecule type" value="Genomic_DNA"/>
</dbReference>
<dbReference type="GO" id="GO:0020037">
    <property type="term" value="F:heme binding"/>
    <property type="evidence" value="ECO:0007669"/>
    <property type="project" value="InterPro"/>
</dbReference>
<keyword evidence="1 4" id="KW-0349">Heme</keyword>
<keyword evidence="3 4" id="KW-0408">Iron</keyword>
<evidence type="ECO:0000256" key="1">
    <source>
        <dbReference type="ARBA" id="ARBA00022617"/>
    </source>
</evidence>
<reference evidence="7" key="1">
    <citation type="submission" date="2021-04" db="EMBL/GenBank/DDBJ databases">
        <title>Pseudaminobacter soli sp. nov., isolated from paddy soil contaminated by heavy metals.</title>
        <authorList>
            <person name="Zhang K."/>
        </authorList>
    </citation>
    <scope>NUCLEOTIDE SEQUENCE</scope>
    <source>
        <strain evidence="7">19-2017</strain>
    </source>
</reference>
<evidence type="ECO:0000313" key="7">
    <source>
        <dbReference type="EMBL" id="MBS3652274.1"/>
    </source>
</evidence>
<dbReference type="InterPro" id="IPR009056">
    <property type="entry name" value="Cyt_c-like_dom"/>
</dbReference>
<accession>A0A942E1X0</accession>
<dbReference type="GO" id="GO:0046872">
    <property type="term" value="F:metal ion binding"/>
    <property type="evidence" value="ECO:0007669"/>
    <property type="project" value="UniProtKB-KW"/>
</dbReference>
<sequence length="199" mass="21213">MVAAGASLLLAVSTLHAETFGDPPTSGFGKPIAEPDLALWDIDIQTPTGKGLPAGEGTVAHGAEVFAERCEACHGEKAEGGPMYGTMVGGIGSMDKNPRVLTPGSMYPYAPILFDYVRRAMPLDAPQSLTTEEVYSVVGYIYHLNGLVEADAKVNAKTLTELKMHNRDAFIVDDRPDTKAERCMTDCQPIGTVADAQKK</sequence>
<organism evidence="7 8">
    <name type="scientific">Pseudaminobacter soli</name>
    <name type="common">ex Zhang et al. 2022</name>
    <dbReference type="NCBI Taxonomy" id="2831468"/>
    <lineage>
        <taxon>Bacteria</taxon>
        <taxon>Pseudomonadati</taxon>
        <taxon>Pseudomonadota</taxon>
        <taxon>Alphaproteobacteria</taxon>
        <taxon>Hyphomicrobiales</taxon>
        <taxon>Phyllobacteriaceae</taxon>
        <taxon>Pseudaminobacter</taxon>
    </lineage>
</organism>
<comment type="caution">
    <text evidence="7">The sequence shown here is derived from an EMBL/GenBank/DDBJ whole genome shotgun (WGS) entry which is preliminary data.</text>
</comment>
<proteinExistence type="predicted"/>
<dbReference type="AlphaFoldDB" id="A0A942E1X0"/>
<dbReference type="GO" id="GO:0009055">
    <property type="term" value="F:electron transfer activity"/>
    <property type="evidence" value="ECO:0007669"/>
    <property type="project" value="InterPro"/>
</dbReference>
<dbReference type="RefSeq" id="WP_210320348.1">
    <property type="nucleotide sequence ID" value="NZ_JABVCF010000022.1"/>
</dbReference>
<evidence type="ECO:0000259" key="6">
    <source>
        <dbReference type="PROSITE" id="PS51007"/>
    </source>
</evidence>
<dbReference type="InterPro" id="IPR036909">
    <property type="entry name" value="Cyt_c-like_dom_sf"/>
</dbReference>
<dbReference type="PANTHER" id="PTHR35008:SF8">
    <property type="entry name" value="ALCOHOL DEHYDROGENASE CYTOCHROME C SUBUNIT"/>
    <property type="match status" value="1"/>
</dbReference>
<name>A0A942E1X0_9HYPH</name>
<evidence type="ECO:0000256" key="2">
    <source>
        <dbReference type="ARBA" id="ARBA00022723"/>
    </source>
</evidence>
<evidence type="ECO:0000256" key="5">
    <source>
        <dbReference type="SAM" id="SignalP"/>
    </source>
</evidence>
<dbReference type="Proteomes" id="UP000680348">
    <property type="component" value="Unassembled WGS sequence"/>
</dbReference>
<gene>
    <name evidence="7" type="ORF">KEU06_27150</name>
</gene>
<dbReference type="PROSITE" id="PS51007">
    <property type="entry name" value="CYTC"/>
    <property type="match status" value="1"/>
</dbReference>
<evidence type="ECO:0000256" key="3">
    <source>
        <dbReference type="ARBA" id="ARBA00023004"/>
    </source>
</evidence>
<keyword evidence="8" id="KW-1185">Reference proteome</keyword>
<evidence type="ECO:0000313" key="8">
    <source>
        <dbReference type="Proteomes" id="UP000680348"/>
    </source>
</evidence>
<dbReference type="PANTHER" id="PTHR35008">
    <property type="entry name" value="BLL4482 PROTEIN-RELATED"/>
    <property type="match status" value="1"/>
</dbReference>
<dbReference type="Gene3D" id="1.10.760.10">
    <property type="entry name" value="Cytochrome c-like domain"/>
    <property type="match status" value="1"/>
</dbReference>
<protein>
    <submittedName>
        <fullName evidence="7">Cytochrome c</fullName>
    </submittedName>
</protein>
<feature type="signal peptide" evidence="5">
    <location>
        <begin position="1"/>
        <end position="17"/>
    </location>
</feature>
<dbReference type="SUPFAM" id="SSF46626">
    <property type="entry name" value="Cytochrome c"/>
    <property type="match status" value="1"/>
</dbReference>
<dbReference type="Pfam" id="PF13442">
    <property type="entry name" value="Cytochrome_CBB3"/>
    <property type="match status" value="1"/>
</dbReference>
<feature type="domain" description="Cytochrome c" evidence="6">
    <location>
        <begin position="57"/>
        <end position="145"/>
    </location>
</feature>
<keyword evidence="2 4" id="KW-0479">Metal-binding</keyword>
<feature type="chain" id="PRO_5037854270" evidence="5">
    <location>
        <begin position="18"/>
        <end position="199"/>
    </location>
</feature>
<evidence type="ECO:0000256" key="4">
    <source>
        <dbReference type="PROSITE-ProRule" id="PRU00433"/>
    </source>
</evidence>
<dbReference type="InterPro" id="IPR051459">
    <property type="entry name" value="Cytochrome_c-type_DH"/>
</dbReference>